<feature type="compositionally biased region" description="Low complexity" evidence="1">
    <location>
        <begin position="43"/>
        <end position="63"/>
    </location>
</feature>
<evidence type="ECO:0000313" key="2">
    <source>
        <dbReference type="EMBL" id="KAF2878134.1"/>
    </source>
</evidence>
<reference evidence="2 3" key="1">
    <citation type="submission" date="2020-01" db="EMBL/GenBank/DDBJ databases">
        <authorList>
            <consortium name="DOE Joint Genome Institute"/>
            <person name="Haridas S."/>
            <person name="Albert R."/>
            <person name="Binder M."/>
            <person name="Bloem J."/>
            <person name="Labutti K."/>
            <person name="Salamov A."/>
            <person name="Andreopoulos B."/>
            <person name="Baker S.E."/>
            <person name="Barry K."/>
            <person name="Bills G."/>
            <person name="Bluhm B.H."/>
            <person name="Cannon C."/>
            <person name="Castanera R."/>
            <person name="Culley D.E."/>
            <person name="Daum C."/>
            <person name="Ezra D."/>
            <person name="Gonzalez J.B."/>
            <person name="Henrissat B."/>
            <person name="Kuo A."/>
            <person name="Liang C."/>
            <person name="Lipzen A."/>
            <person name="Lutzoni F."/>
            <person name="Magnuson J."/>
            <person name="Mondo S."/>
            <person name="Nolan M."/>
            <person name="Ohm R."/>
            <person name="Pangilinan J."/>
            <person name="Park H.-J.H."/>
            <person name="Ramirez L."/>
            <person name="Alfaro M."/>
            <person name="Sun H."/>
            <person name="Tritt A."/>
            <person name="Yoshinaga Y."/>
            <person name="Zwiers L.-H.L."/>
            <person name="Turgeon B.G."/>
            <person name="Goodwin S.B."/>
            <person name="Spatafora J.W."/>
            <person name="Crous P.W."/>
            <person name="Grigoriev I.V."/>
        </authorList>
    </citation>
    <scope>NUCLEOTIDE SEQUENCE [LARGE SCALE GENOMIC DNA]</scope>
    <source>
        <strain evidence="2 3">CBS 611.86</strain>
    </source>
</reference>
<dbReference type="Proteomes" id="UP000481861">
    <property type="component" value="Unassembled WGS sequence"/>
</dbReference>
<protein>
    <submittedName>
        <fullName evidence="2">Uncharacterized protein</fullName>
    </submittedName>
</protein>
<evidence type="ECO:0000256" key="1">
    <source>
        <dbReference type="SAM" id="MobiDB-lite"/>
    </source>
</evidence>
<comment type="caution">
    <text evidence="2">The sequence shown here is derived from an EMBL/GenBank/DDBJ whole genome shotgun (WGS) entry which is preliminary data.</text>
</comment>
<accession>A0A7C8IF72</accession>
<dbReference type="EMBL" id="JAADJZ010000001">
    <property type="protein sequence ID" value="KAF2878134.1"/>
    <property type="molecule type" value="Genomic_DNA"/>
</dbReference>
<organism evidence="2 3">
    <name type="scientific">Massariosphaeria phaeospora</name>
    <dbReference type="NCBI Taxonomy" id="100035"/>
    <lineage>
        <taxon>Eukaryota</taxon>
        <taxon>Fungi</taxon>
        <taxon>Dikarya</taxon>
        <taxon>Ascomycota</taxon>
        <taxon>Pezizomycotina</taxon>
        <taxon>Dothideomycetes</taxon>
        <taxon>Pleosporomycetidae</taxon>
        <taxon>Pleosporales</taxon>
        <taxon>Pleosporales incertae sedis</taxon>
        <taxon>Massariosphaeria</taxon>
    </lineage>
</organism>
<gene>
    <name evidence="2" type="ORF">BDV95DRAFT_12511</name>
</gene>
<name>A0A7C8IF72_9PLEO</name>
<dbReference type="AlphaFoldDB" id="A0A7C8IF72"/>
<proteinExistence type="predicted"/>
<evidence type="ECO:0000313" key="3">
    <source>
        <dbReference type="Proteomes" id="UP000481861"/>
    </source>
</evidence>
<dbReference type="OrthoDB" id="4509729at2759"/>
<sequence>MSRLTRPSMSRNESMQRYMLLSSQQEVLRRRLSLHVPSASPMTASSPELQSLSSSPTSRTPELEFTSAYPSAVAAFPAHARGNLDDCDDAHRLRELNEQIKATLTELLNTDSVRSDDKYRAWVQGRLMDAEQQIRKQRRRRSSGSDREFASSIAEHFDYSLAPPKTFG</sequence>
<keyword evidence="3" id="KW-1185">Reference proteome</keyword>
<feature type="region of interest" description="Disordered" evidence="1">
    <location>
        <begin position="32"/>
        <end position="63"/>
    </location>
</feature>